<keyword evidence="2" id="KW-1185">Reference proteome</keyword>
<keyword evidence="1" id="KW-0131">Cell cycle</keyword>
<comment type="caution">
    <text evidence="1">The sequence shown here is derived from an EMBL/GenBank/DDBJ whole genome shotgun (WGS) entry which is preliminary data.</text>
</comment>
<accession>A0A2T0UC36</accession>
<keyword evidence="1" id="KW-0132">Cell division</keyword>
<reference evidence="1 2" key="1">
    <citation type="submission" date="2018-03" db="EMBL/GenBank/DDBJ databases">
        <title>Genomic Encyclopedia of Type Strains, Phase III (KMG-III): the genomes of soil and plant-associated and newly described type strains.</title>
        <authorList>
            <person name="Whitman W."/>
        </authorList>
    </citation>
    <scope>NUCLEOTIDE SEQUENCE [LARGE SCALE GENOMIC DNA]</scope>
    <source>
        <strain evidence="1 2">CGMCC 1.9313</strain>
    </source>
</reference>
<proteinExistence type="predicted"/>
<dbReference type="Proteomes" id="UP000238034">
    <property type="component" value="Unassembled WGS sequence"/>
</dbReference>
<evidence type="ECO:0000313" key="1">
    <source>
        <dbReference type="EMBL" id="PRY55377.1"/>
    </source>
</evidence>
<organism evidence="1 2">
    <name type="scientific">Arcticibacter pallidicorallinus</name>
    <dbReference type="NCBI Taxonomy" id="1259464"/>
    <lineage>
        <taxon>Bacteria</taxon>
        <taxon>Pseudomonadati</taxon>
        <taxon>Bacteroidota</taxon>
        <taxon>Sphingobacteriia</taxon>
        <taxon>Sphingobacteriales</taxon>
        <taxon>Sphingobacteriaceae</taxon>
        <taxon>Arcticibacter</taxon>
    </lineage>
</organism>
<dbReference type="OrthoDB" id="1466667at2"/>
<dbReference type="EMBL" id="PVTH01000001">
    <property type="protein sequence ID" value="PRY55377.1"/>
    <property type="molecule type" value="Genomic_DNA"/>
</dbReference>
<sequence length="269" mass="31368">MLKRIAWKRILCVFTWLLSIGGLMVLMSFIDGKKSYLKCKDIKVIIPGTAGFIDRNEVNRIIQNHSGLIISKYLHEINLHELENEFKRNPYIRDAKVFADMDGTVNIKVIQSDPILRVMTLNNQDYYIDRLGNKIPVSKDYTPHVLVANGHITENYTKREDSLRTKVTRDLYKTALYVEKDSLWRDQFEQLYVNAQREIEIVPRVGNQKIILGDADSLETRLRNLKVFYKKAMPVVGWNAYKTINIKYTNQIICERNLADSAWLVITQK</sequence>
<evidence type="ECO:0000313" key="2">
    <source>
        <dbReference type="Proteomes" id="UP000238034"/>
    </source>
</evidence>
<dbReference type="RefSeq" id="WP_106290738.1">
    <property type="nucleotide sequence ID" value="NZ_PVTH01000001.1"/>
</dbReference>
<dbReference type="GO" id="GO:0051301">
    <property type="term" value="P:cell division"/>
    <property type="evidence" value="ECO:0007669"/>
    <property type="project" value="UniProtKB-KW"/>
</dbReference>
<gene>
    <name evidence="1" type="ORF">B0I27_101346</name>
</gene>
<protein>
    <submittedName>
        <fullName evidence="1">Cell division protein FtsQ</fullName>
    </submittedName>
</protein>
<name>A0A2T0UC36_9SPHI</name>
<dbReference type="AlphaFoldDB" id="A0A2T0UC36"/>